<evidence type="ECO:0000256" key="1">
    <source>
        <dbReference type="ARBA" id="ARBA00008724"/>
    </source>
</evidence>
<dbReference type="NCBIfam" id="NF009044">
    <property type="entry name" value="PRK12378.1"/>
    <property type="match status" value="1"/>
</dbReference>
<keyword evidence="5 6" id="KW-0804">Transcription</keyword>
<reference evidence="9 10" key="1">
    <citation type="journal article" date="2016" name="Nat. Commun.">
        <title>Thousands of microbial genomes shed light on interconnected biogeochemical processes in an aquifer system.</title>
        <authorList>
            <person name="Anantharaman K."/>
            <person name="Brown C.T."/>
            <person name="Hug L.A."/>
            <person name="Sharon I."/>
            <person name="Castelle C.J."/>
            <person name="Probst A.J."/>
            <person name="Thomas B.C."/>
            <person name="Singh A."/>
            <person name="Wilkins M.J."/>
            <person name="Karaoz U."/>
            <person name="Brodie E.L."/>
            <person name="Williams K.H."/>
            <person name="Hubbard S.S."/>
            <person name="Banfield J.F."/>
        </authorList>
    </citation>
    <scope>NUCLEOTIDE SEQUENCE [LARGE SCALE GENOMIC DNA]</scope>
</reference>
<feature type="domain" description="TACO1/YebC-like second and third" evidence="7">
    <location>
        <begin position="82"/>
        <end position="237"/>
    </location>
</feature>
<dbReference type="AlphaFoldDB" id="A0A1F7F5N2"/>
<dbReference type="InterPro" id="IPR048300">
    <property type="entry name" value="TACO1_YebC-like_2nd/3rd_dom"/>
</dbReference>
<keyword evidence="4 6" id="KW-0238">DNA-binding</keyword>
<feature type="domain" description="TACO1/YebC-like N-terminal" evidence="8">
    <location>
        <begin position="5"/>
        <end position="75"/>
    </location>
</feature>
<evidence type="ECO:0000256" key="5">
    <source>
        <dbReference type="ARBA" id="ARBA00023163"/>
    </source>
</evidence>
<dbReference type="FunFam" id="1.10.10.200:FF:000002">
    <property type="entry name" value="Probable transcriptional regulatory protein CLM62_37755"/>
    <property type="match status" value="1"/>
</dbReference>
<evidence type="ECO:0000313" key="9">
    <source>
        <dbReference type="EMBL" id="OGK01951.1"/>
    </source>
</evidence>
<dbReference type="HAMAP" id="MF_00693">
    <property type="entry name" value="Transcrip_reg_TACO1"/>
    <property type="match status" value="1"/>
</dbReference>
<dbReference type="InterPro" id="IPR049083">
    <property type="entry name" value="TACO1_YebC_N"/>
</dbReference>
<dbReference type="EMBL" id="MFYX01000115">
    <property type="protein sequence ID" value="OGK01951.1"/>
    <property type="molecule type" value="Genomic_DNA"/>
</dbReference>
<comment type="caution">
    <text evidence="9">The sequence shown here is derived from an EMBL/GenBank/DDBJ whole genome shotgun (WGS) entry which is preliminary data.</text>
</comment>
<dbReference type="InterPro" id="IPR017856">
    <property type="entry name" value="Integrase-like_N"/>
</dbReference>
<evidence type="ECO:0000256" key="4">
    <source>
        <dbReference type="ARBA" id="ARBA00023125"/>
    </source>
</evidence>
<comment type="subcellular location">
    <subcellularLocation>
        <location evidence="6">Cytoplasm</location>
    </subcellularLocation>
</comment>
<evidence type="ECO:0000256" key="6">
    <source>
        <dbReference type="HAMAP-Rule" id="MF_00693"/>
    </source>
</evidence>
<dbReference type="SUPFAM" id="SSF75625">
    <property type="entry name" value="YebC-like"/>
    <property type="match status" value="1"/>
</dbReference>
<dbReference type="PANTHER" id="PTHR12532">
    <property type="entry name" value="TRANSLATIONAL ACTIVATOR OF CYTOCHROME C OXIDASE 1"/>
    <property type="match status" value="1"/>
</dbReference>
<keyword evidence="3 6" id="KW-0805">Transcription regulation</keyword>
<dbReference type="NCBIfam" id="TIGR01033">
    <property type="entry name" value="YebC/PmpR family DNA-binding transcriptional regulator"/>
    <property type="match status" value="1"/>
</dbReference>
<evidence type="ECO:0000313" key="10">
    <source>
        <dbReference type="Proteomes" id="UP000179243"/>
    </source>
</evidence>
<dbReference type="Gene3D" id="3.30.70.980">
    <property type="match status" value="2"/>
</dbReference>
<gene>
    <name evidence="9" type="ORF">A2519_17635</name>
</gene>
<sequence length="249" mass="26730">MSGHSKWATIKRKKGALDAKRGQVFTKIIREITTAARLGGGDPDGNPRLRLAVDKAKENNMPAKNVETAIAKGSGTLEGVSYEENTYEAYAAGGVAVIIEALTDNKNRTVSEIRHIIEKGGGNLGTSGSVAWMFKSQGSIVVAKSAIGEDQLMELVLEAGADDMEVSDDAYEIKTAQENYHQVKMALEAKKIPIISSAITKAPSNTVKVSGPEASKVLKLIEALEEHEDVQNVYANFDIDEKELETLAG</sequence>
<dbReference type="InterPro" id="IPR026564">
    <property type="entry name" value="Transcrip_reg_TACO1-like_dom3"/>
</dbReference>
<keyword evidence="2 6" id="KW-0963">Cytoplasm</keyword>
<dbReference type="Pfam" id="PF01709">
    <property type="entry name" value="Transcrip_reg"/>
    <property type="match status" value="1"/>
</dbReference>
<evidence type="ECO:0000259" key="8">
    <source>
        <dbReference type="Pfam" id="PF20772"/>
    </source>
</evidence>
<organism evidence="9 10">
    <name type="scientific">Candidatus Raymondbacteria bacterium RIFOXYD12_FULL_49_13</name>
    <dbReference type="NCBI Taxonomy" id="1817890"/>
    <lineage>
        <taxon>Bacteria</taxon>
        <taxon>Raymondiibacteriota</taxon>
    </lineage>
</organism>
<dbReference type="NCBIfam" id="NF001030">
    <property type="entry name" value="PRK00110.1"/>
    <property type="match status" value="1"/>
</dbReference>
<comment type="similarity">
    <text evidence="1 6">Belongs to the TACO1 family.</text>
</comment>
<evidence type="ECO:0000256" key="2">
    <source>
        <dbReference type="ARBA" id="ARBA00022490"/>
    </source>
</evidence>
<dbReference type="InterPro" id="IPR029072">
    <property type="entry name" value="YebC-like"/>
</dbReference>
<dbReference type="Gene3D" id="1.10.10.200">
    <property type="match status" value="1"/>
</dbReference>
<evidence type="ECO:0000256" key="3">
    <source>
        <dbReference type="ARBA" id="ARBA00023015"/>
    </source>
</evidence>
<evidence type="ECO:0000259" key="7">
    <source>
        <dbReference type="Pfam" id="PF01709"/>
    </source>
</evidence>
<protein>
    <recommendedName>
        <fullName evidence="6">Probable transcriptional regulatory protein A2519_17635</fullName>
    </recommendedName>
</protein>
<dbReference type="Pfam" id="PF20772">
    <property type="entry name" value="TACO1_YebC_N"/>
    <property type="match status" value="1"/>
</dbReference>
<dbReference type="PANTHER" id="PTHR12532:SF6">
    <property type="entry name" value="TRANSCRIPTIONAL REGULATORY PROTEIN YEBC-RELATED"/>
    <property type="match status" value="1"/>
</dbReference>
<dbReference type="Proteomes" id="UP000179243">
    <property type="component" value="Unassembled WGS sequence"/>
</dbReference>
<accession>A0A1F7F5N2</accession>
<name>A0A1F7F5N2_UNCRA</name>
<dbReference type="GO" id="GO:0003677">
    <property type="term" value="F:DNA binding"/>
    <property type="evidence" value="ECO:0007669"/>
    <property type="project" value="UniProtKB-UniRule"/>
</dbReference>
<dbReference type="InterPro" id="IPR002876">
    <property type="entry name" value="Transcrip_reg_TACO1-like"/>
</dbReference>
<dbReference type="GO" id="GO:0006355">
    <property type="term" value="P:regulation of DNA-templated transcription"/>
    <property type="evidence" value="ECO:0007669"/>
    <property type="project" value="UniProtKB-UniRule"/>
</dbReference>
<dbReference type="GO" id="GO:0005829">
    <property type="term" value="C:cytosol"/>
    <property type="evidence" value="ECO:0007669"/>
    <property type="project" value="TreeGrafter"/>
</dbReference>
<proteinExistence type="inferred from homology"/>